<gene>
    <name evidence="4" type="ORF">E2N93_11715</name>
</gene>
<evidence type="ECO:0000256" key="1">
    <source>
        <dbReference type="SAM" id="MobiDB-lite"/>
    </source>
</evidence>
<feature type="compositionally biased region" description="Polar residues" evidence="1">
    <location>
        <begin position="262"/>
        <end position="271"/>
    </location>
</feature>
<keyword evidence="5" id="KW-1185">Reference proteome</keyword>
<evidence type="ECO:0000259" key="3">
    <source>
        <dbReference type="Pfam" id="PF03703"/>
    </source>
</evidence>
<dbReference type="EMBL" id="SNUZ01000019">
    <property type="protein sequence ID" value="MCL3788633.1"/>
    <property type="molecule type" value="Genomic_DNA"/>
</dbReference>
<feature type="region of interest" description="Disordered" evidence="1">
    <location>
        <begin position="256"/>
        <end position="310"/>
    </location>
</feature>
<keyword evidence="2" id="KW-0812">Transmembrane</keyword>
<feature type="transmembrane region" description="Helical" evidence="2">
    <location>
        <begin position="31"/>
        <end position="50"/>
    </location>
</feature>
<organism evidence="4 5">
    <name type="scientific">Ruminococcus bromii</name>
    <dbReference type="NCBI Taxonomy" id="40518"/>
    <lineage>
        <taxon>Bacteria</taxon>
        <taxon>Bacillati</taxon>
        <taxon>Bacillota</taxon>
        <taxon>Clostridia</taxon>
        <taxon>Eubacteriales</taxon>
        <taxon>Oscillospiraceae</taxon>
        <taxon>Ruminococcus</taxon>
    </lineage>
</organism>
<evidence type="ECO:0000313" key="4">
    <source>
        <dbReference type="EMBL" id="MCL3788633.1"/>
    </source>
</evidence>
<comment type="caution">
    <text evidence="4">The sequence shown here is derived from an EMBL/GenBank/DDBJ whole genome shotgun (WGS) entry which is preliminary data.</text>
</comment>
<reference evidence="4 5" key="1">
    <citation type="submission" date="2019-03" db="EMBL/GenBank/DDBJ databases">
        <authorList>
            <person name="Molinero N."/>
            <person name="Sanchez B."/>
            <person name="Walker A."/>
            <person name="Duncan S."/>
            <person name="Delgado S."/>
            <person name="Margolles A."/>
        </authorList>
    </citation>
    <scope>NUCLEOTIDE SEQUENCE [LARGE SCALE GENOMIC DNA]</scope>
    <source>
        <strain evidence="4 5">IPLA60002</strain>
    </source>
</reference>
<dbReference type="Pfam" id="PF03703">
    <property type="entry name" value="bPH_2"/>
    <property type="match status" value="1"/>
</dbReference>
<proteinExistence type="predicted"/>
<protein>
    <submittedName>
        <fullName evidence="4">PH domain-containing protein</fullName>
    </submittedName>
</protein>
<keyword evidence="2" id="KW-0472">Membrane</keyword>
<feature type="domain" description="YdbS-like PH" evidence="3">
    <location>
        <begin position="100"/>
        <end position="150"/>
    </location>
</feature>
<evidence type="ECO:0000313" key="5">
    <source>
        <dbReference type="Proteomes" id="UP001056693"/>
    </source>
</evidence>
<feature type="compositionally biased region" description="Basic and acidic residues" evidence="1">
    <location>
        <begin position="296"/>
        <end position="310"/>
    </location>
</feature>
<dbReference type="RefSeq" id="WP_249377446.1">
    <property type="nucleotide sequence ID" value="NZ_SNUZ01000019.1"/>
</dbReference>
<sequence length="310" mass="35898">MYDDYKVSDDLKSMMNNERIVWSGRPKKSCFVLECIFNPMLIFAGIWFLFDFVFIAGSLSADYSDGNDAMFPFIIGFLILHMMPVWIYLGGVIFSFRKLKNTEYAITDKGIYSTNGCFSKQYNFKPFTDLSHVYIHRGIFDQWLGVGDVISECHHYAAVRSNSRHSDNFTISDIPDYVEVCNIIKKYQTDIYADTQFPNDYRPQSNHGYNTNYYPNGGVNPNNFYGQNSNPNAYYNNQRNAYYNQNNAQNYNRNYNANPQNINPDYSSNPGFTGENCDTHDGYEVNAGSNNYDSWDNPKAKKEKDSWDNQ</sequence>
<keyword evidence="2" id="KW-1133">Transmembrane helix</keyword>
<dbReference type="Proteomes" id="UP001056693">
    <property type="component" value="Unassembled WGS sequence"/>
</dbReference>
<evidence type="ECO:0000256" key="2">
    <source>
        <dbReference type="SAM" id="Phobius"/>
    </source>
</evidence>
<feature type="transmembrane region" description="Helical" evidence="2">
    <location>
        <begin position="70"/>
        <end position="94"/>
    </location>
</feature>
<dbReference type="InterPro" id="IPR005182">
    <property type="entry name" value="YdbS-like_PH"/>
</dbReference>
<name>A0ABT0NK35_9FIRM</name>
<accession>A0ABT0NK35</accession>